<keyword evidence="6 8" id="KW-1133">Transmembrane helix</keyword>
<evidence type="ECO:0000256" key="4">
    <source>
        <dbReference type="ARBA" id="ARBA00022692"/>
    </source>
</evidence>
<keyword evidence="3" id="KW-0808">Transferase</keyword>
<evidence type="ECO:0000256" key="7">
    <source>
        <dbReference type="ARBA" id="ARBA00023136"/>
    </source>
</evidence>
<evidence type="ECO:0000256" key="8">
    <source>
        <dbReference type="SAM" id="Phobius"/>
    </source>
</evidence>
<dbReference type="EMBL" id="BAABBY010000002">
    <property type="protein sequence ID" value="GAA4199859.1"/>
    <property type="molecule type" value="Genomic_DNA"/>
</dbReference>
<keyword evidence="1" id="KW-1003">Cell membrane</keyword>
<dbReference type="SUPFAM" id="SSF53448">
    <property type="entry name" value="Nucleotide-diphospho-sugar transferases"/>
    <property type="match status" value="1"/>
</dbReference>
<feature type="domain" description="Glycosyltransferase 2-like" evidence="9">
    <location>
        <begin position="2"/>
        <end position="139"/>
    </location>
</feature>
<keyword evidence="7 8" id="KW-0472">Membrane</keyword>
<keyword evidence="5" id="KW-0448">Lipopolysaccharide biosynthesis</keyword>
<evidence type="ECO:0000256" key="5">
    <source>
        <dbReference type="ARBA" id="ARBA00022985"/>
    </source>
</evidence>
<dbReference type="Proteomes" id="UP001501772">
    <property type="component" value="Unassembled WGS sequence"/>
</dbReference>
<dbReference type="PANTHER" id="PTHR48090:SF3">
    <property type="entry name" value="UNDECAPRENYL-PHOSPHATE 4-DEOXY-4-FORMAMIDO-L-ARABINOSE TRANSFERASE"/>
    <property type="match status" value="1"/>
</dbReference>
<dbReference type="InterPro" id="IPR050256">
    <property type="entry name" value="Glycosyltransferase_2"/>
</dbReference>
<sequence>MEQTEHEYELIFINDGSIDDSENILFDISKRYPNVFFINLSRNFGQQNALKAGYDYSTGDAVICMDADFQNPPAIIKELIEQWQNGFEIVVCRRKAGKQSGNFVKENTSKLFYKILSKLSDNPIDSNCPDFRLLDKKLVDIIRSLPESDIFLRGIVSWLGFKKTVVEYEHAVRIHGKTQYSFSKMLRLAESGLTGFSVRPLRFAIYLGIFFSSISLLFLPYILSQYLRGETVAGWTSLIATVIFLGGINLFILGVIGIYIGKLFTQSKQRPSYIVKNTNLRCDEVIENGLQAYRPLTQPIATGAA</sequence>
<feature type="transmembrane region" description="Helical" evidence="8">
    <location>
        <begin position="203"/>
        <end position="223"/>
    </location>
</feature>
<dbReference type="CDD" id="cd04187">
    <property type="entry name" value="DPM1_like_bac"/>
    <property type="match status" value="1"/>
</dbReference>
<evidence type="ECO:0000256" key="3">
    <source>
        <dbReference type="ARBA" id="ARBA00022679"/>
    </source>
</evidence>
<organism evidence="10 11">
    <name type="scientific">Pedobacter jeongneungensis</name>
    <dbReference type="NCBI Taxonomy" id="947309"/>
    <lineage>
        <taxon>Bacteria</taxon>
        <taxon>Pseudomonadati</taxon>
        <taxon>Bacteroidota</taxon>
        <taxon>Sphingobacteriia</taxon>
        <taxon>Sphingobacteriales</taxon>
        <taxon>Sphingobacteriaceae</taxon>
        <taxon>Pedobacter</taxon>
    </lineage>
</organism>
<comment type="caution">
    <text evidence="10">The sequence shown here is derived from an EMBL/GenBank/DDBJ whole genome shotgun (WGS) entry which is preliminary data.</text>
</comment>
<evidence type="ECO:0000256" key="2">
    <source>
        <dbReference type="ARBA" id="ARBA00022676"/>
    </source>
</evidence>
<accession>A0ABP8B790</accession>
<evidence type="ECO:0000256" key="6">
    <source>
        <dbReference type="ARBA" id="ARBA00022989"/>
    </source>
</evidence>
<keyword evidence="11" id="KW-1185">Reference proteome</keyword>
<keyword evidence="2" id="KW-0328">Glycosyltransferase</keyword>
<dbReference type="InterPro" id="IPR029044">
    <property type="entry name" value="Nucleotide-diphossugar_trans"/>
</dbReference>
<dbReference type="Gene3D" id="3.90.550.10">
    <property type="entry name" value="Spore Coat Polysaccharide Biosynthesis Protein SpsA, Chain A"/>
    <property type="match status" value="1"/>
</dbReference>
<name>A0ABP8B790_9SPHI</name>
<reference evidence="11" key="1">
    <citation type="journal article" date="2019" name="Int. J. Syst. Evol. Microbiol.">
        <title>The Global Catalogue of Microorganisms (GCM) 10K type strain sequencing project: providing services to taxonomists for standard genome sequencing and annotation.</title>
        <authorList>
            <consortium name="The Broad Institute Genomics Platform"/>
            <consortium name="The Broad Institute Genome Sequencing Center for Infectious Disease"/>
            <person name="Wu L."/>
            <person name="Ma J."/>
        </authorList>
    </citation>
    <scope>NUCLEOTIDE SEQUENCE [LARGE SCALE GENOMIC DNA]</scope>
    <source>
        <strain evidence="11">JCM 17626</strain>
    </source>
</reference>
<evidence type="ECO:0000313" key="11">
    <source>
        <dbReference type="Proteomes" id="UP001501772"/>
    </source>
</evidence>
<protein>
    <submittedName>
        <fullName evidence="10">Glycosyltransferase family 2 protein</fullName>
    </submittedName>
</protein>
<evidence type="ECO:0000259" key="9">
    <source>
        <dbReference type="Pfam" id="PF00535"/>
    </source>
</evidence>
<feature type="transmembrane region" description="Helical" evidence="8">
    <location>
        <begin position="235"/>
        <end position="260"/>
    </location>
</feature>
<proteinExistence type="predicted"/>
<evidence type="ECO:0000256" key="1">
    <source>
        <dbReference type="ARBA" id="ARBA00022475"/>
    </source>
</evidence>
<keyword evidence="4 8" id="KW-0812">Transmembrane</keyword>
<dbReference type="PANTHER" id="PTHR48090">
    <property type="entry name" value="UNDECAPRENYL-PHOSPHATE 4-DEOXY-4-FORMAMIDO-L-ARABINOSE TRANSFERASE-RELATED"/>
    <property type="match status" value="1"/>
</dbReference>
<gene>
    <name evidence="10" type="ORF">GCM10022289_10860</name>
</gene>
<dbReference type="Pfam" id="PF00535">
    <property type="entry name" value="Glycos_transf_2"/>
    <property type="match status" value="1"/>
</dbReference>
<dbReference type="InterPro" id="IPR001173">
    <property type="entry name" value="Glyco_trans_2-like"/>
</dbReference>
<evidence type="ECO:0000313" key="10">
    <source>
        <dbReference type="EMBL" id="GAA4199859.1"/>
    </source>
</evidence>